<evidence type="ECO:0000256" key="4">
    <source>
        <dbReference type="ARBA" id="ARBA00022989"/>
    </source>
</evidence>
<dbReference type="OrthoDB" id="6366728at2759"/>
<comment type="function">
    <text evidence="6">Gustatory receptor which mediates acceptance or avoidance behavior, depending on its substrates.</text>
</comment>
<organism evidence="7 8">
    <name type="scientific">Coptotermes formosanus</name>
    <name type="common">Formosan subterranean termite</name>
    <dbReference type="NCBI Taxonomy" id="36987"/>
    <lineage>
        <taxon>Eukaryota</taxon>
        <taxon>Metazoa</taxon>
        <taxon>Ecdysozoa</taxon>
        <taxon>Arthropoda</taxon>
        <taxon>Hexapoda</taxon>
        <taxon>Insecta</taxon>
        <taxon>Pterygota</taxon>
        <taxon>Neoptera</taxon>
        <taxon>Polyneoptera</taxon>
        <taxon>Dictyoptera</taxon>
        <taxon>Blattodea</taxon>
        <taxon>Blattoidea</taxon>
        <taxon>Termitoidae</taxon>
        <taxon>Rhinotermitidae</taxon>
        <taxon>Coptotermes</taxon>
    </lineage>
</organism>
<keyword evidence="5 6" id="KW-0472">Membrane</keyword>
<evidence type="ECO:0000256" key="6">
    <source>
        <dbReference type="RuleBase" id="RU363108"/>
    </source>
</evidence>
<feature type="transmembrane region" description="Helical" evidence="6">
    <location>
        <begin position="42"/>
        <end position="63"/>
    </location>
</feature>
<name>A0A6L2Q9K0_COPFO</name>
<keyword evidence="6" id="KW-0675">Receptor</keyword>
<dbReference type="InterPro" id="IPR013604">
    <property type="entry name" value="7TM_chemorcpt"/>
</dbReference>
<keyword evidence="8" id="KW-1185">Reference proteome</keyword>
<feature type="transmembrane region" description="Helical" evidence="6">
    <location>
        <begin position="124"/>
        <end position="145"/>
    </location>
</feature>
<evidence type="ECO:0000313" key="7">
    <source>
        <dbReference type="EMBL" id="GFG39585.1"/>
    </source>
</evidence>
<evidence type="ECO:0000256" key="1">
    <source>
        <dbReference type="ARBA" id="ARBA00004651"/>
    </source>
</evidence>
<keyword evidence="6" id="KW-0807">Transducer</keyword>
<evidence type="ECO:0000313" key="8">
    <source>
        <dbReference type="Proteomes" id="UP000502823"/>
    </source>
</evidence>
<protein>
    <recommendedName>
        <fullName evidence="6">Gustatory receptor</fullName>
    </recommendedName>
</protein>
<comment type="caution">
    <text evidence="6">Lacks conserved residue(s) required for the propagation of feature annotation.</text>
</comment>
<dbReference type="GO" id="GO:0050909">
    <property type="term" value="P:sensory perception of taste"/>
    <property type="evidence" value="ECO:0007669"/>
    <property type="project" value="InterPro"/>
</dbReference>
<dbReference type="GO" id="GO:0005886">
    <property type="term" value="C:plasma membrane"/>
    <property type="evidence" value="ECO:0007669"/>
    <property type="project" value="UniProtKB-SubCell"/>
</dbReference>
<comment type="subcellular location">
    <subcellularLocation>
        <location evidence="1 6">Cell membrane</location>
        <topology evidence="1 6">Multi-pass membrane protein</topology>
    </subcellularLocation>
</comment>
<evidence type="ECO:0000256" key="2">
    <source>
        <dbReference type="ARBA" id="ARBA00022475"/>
    </source>
</evidence>
<accession>A0A6L2Q9K0</accession>
<gene>
    <name evidence="7" type="ORF">Cfor_01015</name>
</gene>
<comment type="similarity">
    <text evidence="6">Belongs to the insect chemoreceptor superfamily. Gustatory receptor (GR) family.</text>
</comment>
<reference evidence="8" key="1">
    <citation type="submission" date="2020-01" db="EMBL/GenBank/DDBJ databases">
        <title>Draft genome sequence of the Termite Coptotermes fromosanus.</title>
        <authorList>
            <person name="Itakura S."/>
            <person name="Yosikawa Y."/>
            <person name="Umezawa K."/>
        </authorList>
    </citation>
    <scope>NUCLEOTIDE SEQUENCE [LARGE SCALE GENOMIC DNA]</scope>
</reference>
<evidence type="ECO:0000256" key="5">
    <source>
        <dbReference type="ARBA" id="ARBA00023136"/>
    </source>
</evidence>
<dbReference type="Pfam" id="PF08395">
    <property type="entry name" value="7tm_7"/>
    <property type="match status" value="1"/>
</dbReference>
<feature type="transmembrane region" description="Helical" evidence="6">
    <location>
        <begin position="75"/>
        <end position="94"/>
    </location>
</feature>
<feature type="transmembrane region" description="Helical" evidence="6">
    <location>
        <begin position="310"/>
        <end position="327"/>
    </location>
</feature>
<dbReference type="Proteomes" id="UP000502823">
    <property type="component" value="Unassembled WGS sequence"/>
</dbReference>
<comment type="caution">
    <text evidence="7">The sequence shown here is derived from an EMBL/GenBank/DDBJ whole genome shotgun (WGS) entry which is preliminary data.</text>
</comment>
<evidence type="ECO:0000256" key="3">
    <source>
        <dbReference type="ARBA" id="ARBA00022692"/>
    </source>
</evidence>
<dbReference type="AlphaFoldDB" id="A0A6L2Q9K0"/>
<keyword evidence="2 6" id="KW-1003">Cell membrane</keyword>
<dbReference type="InParanoid" id="A0A6L2Q9K0"/>
<feature type="transmembrane region" description="Helical" evidence="6">
    <location>
        <begin position="269"/>
        <end position="290"/>
    </location>
</feature>
<feature type="transmembrane region" description="Helical" evidence="6">
    <location>
        <begin position="165"/>
        <end position="183"/>
    </location>
</feature>
<dbReference type="GO" id="GO:0007165">
    <property type="term" value="P:signal transduction"/>
    <property type="evidence" value="ECO:0007669"/>
    <property type="project" value="UniProtKB-KW"/>
</dbReference>
<dbReference type="EMBL" id="BLKM01000907">
    <property type="protein sequence ID" value="GFG39585.1"/>
    <property type="molecule type" value="Genomic_DNA"/>
</dbReference>
<proteinExistence type="inferred from homology"/>
<keyword evidence="4 6" id="KW-1133">Transmembrane helix</keyword>
<sequence>MAADAYTLCRTVLLLSRCLGLAPFSLAGNVGSRCLQTSVFGILYSITFPVVLLVLALCWSEIWHIKPTMCDVSAGAIYFIIILHFMISFSLCLLKRQKIINIARQLSDVNASLKCTCECVWKRLSYILSSQVCITLVICLLSFIFEKFILQMDMPLIVIVANNLLNFSCFVVEFQLVSFFMLLKQLISDMNKSISGLYRTKDNRDSACSCSKSSHNNTVPLFVTSFNHRIQNSVVRSEENSLKTRVILLRDVQDSLCGSAELLNSTYSFLLLYTTAKTFICLTHSLYNILRNVFLNRAMSHYPVLLVHSHYLWFVFYAGKLLWLLFYSSSTIQEANNTAVLVHKILAKTRDPDVREEVFSNF</sequence>
<keyword evidence="3 6" id="KW-0812">Transmembrane</keyword>